<dbReference type="GO" id="GO:0032040">
    <property type="term" value="C:small-subunit processome"/>
    <property type="evidence" value="ECO:0007669"/>
    <property type="project" value="InterPro"/>
</dbReference>
<evidence type="ECO:0000256" key="3">
    <source>
        <dbReference type="ARBA" id="ARBA00022517"/>
    </source>
</evidence>
<reference evidence="8 9" key="1">
    <citation type="journal article" date="2018" name="BMC Genomics">
        <title>Genomic comparison of Trypanosoma conorhini and Trypanosoma rangeli to Trypanosoma cruzi strains of high and low virulence.</title>
        <authorList>
            <person name="Bradwell K.R."/>
            <person name="Koparde V.N."/>
            <person name="Matveyev A.V."/>
            <person name="Serrano M.G."/>
            <person name="Alves J.M."/>
            <person name="Parikh H."/>
            <person name="Huang B."/>
            <person name="Lee V."/>
            <person name="Espinosa-Alvarez O."/>
            <person name="Ortiz P.A."/>
            <person name="Costa-Martins A.G."/>
            <person name="Teixeira M.M."/>
            <person name="Buck G.A."/>
        </authorList>
    </citation>
    <scope>NUCLEOTIDE SEQUENCE [LARGE SCALE GENOMIC DNA]</scope>
    <source>
        <strain evidence="8 9">AM80</strain>
    </source>
</reference>
<dbReference type="EMBL" id="MKGL01000224">
    <property type="protein sequence ID" value="RNF02633.1"/>
    <property type="molecule type" value="Genomic_DNA"/>
</dbReference>
<dbReference type="AlphaFoldDB" id="A0A422NB00"/>
<dbReference type="Pfam" id="PF04147">
    <property type="entry name" value="Nop14"/>
    <property type="match status" value="1"/>
</dbReference>
<evidence type="ECO:0000256" key="2">
    <source>
        <dbReference type="ARBA" id="ARBA00007466"/>
    </source>
</evidence>
<dbReference type="OrthoDB" id="441771at2759"/>
<keyword evidence="9" id="KW-1185">Reference proteome</keyword>
<evidence type="ECO:0000313" key="8">
    <source>
        <dbReference type="EMBL" id="RNF02633.1"/>
    </source>
</evidence>
<proteinExistence type="inferred from homology"/>
<sequence>MRRTASHAKIVQQHERRKASREAKASSARFSSKQSRFQLRQEEMYAQEALQPVTASLLPASRHCGGRPPAETTSTQSPATFSRFERPLAAGEAGSSVGTTATATFGLAPSRRAGMHVADSRSARRAARFRLEENGQSSALPSLGEGLLGATRHAREEASTAPEADSRDDNGEPQRKKTREERFREVLASSKEHRAQAQREREERAQQTTALDAAFSGVMHLLERRDKTQEEREAFARAGTPQVRALLQSFRENHVAKVVSLRSDGSFTVAPLANRGTAVSEIAAAPVLDEASIALLQKVRAEANAQERSAPSALPLNPLKDKAVTVGAEKSNLTGEGGGDEDDFDRMMHAMRGETRRAHAGERTLTAEEEQAVRDQQALLETDRGVVPLLAPDAAQLTRAEWLSRGGDRAYLMQGGSDNEEEDDTGEAEDALDISSAYDSDEAPSIEEAVQETEEEDDEAGEKRRGADAAAGATGCLEEFVSAMEALSREADGALTSRAARSRAYHAVLRRLHQYAREHVCTPRKRFAFFLLRCSAVSCGTAHSTVPRFCFCTPPPASSP</sequence>
<feature type="region of interest" description="Disordered" evidence="7">
    <location>
        <begin position="436"/>
        <end position="468"/>
    </location>
</feature>
<keyword evidence="4" id="KW-0698">rRNA processing</keyword>
<dbReference type="RefSeq" id="XP_029237034.1">
    <property type="nucleotide sequence ID" value="XM_029383166.1"/>
</dbReference>
<dbReference type="OMA" id="HAQQSAN"/>
<feature type="compositionally biased region" description="Low complexity" evidence="7">
    <location>
        <begin position="25"/>
        <end position="37"/>
    </location>
</feature>
<evidence type="ECO:0000256" key="1">
    <source>
        <dbReference type="ARBA" id="ARBA00004604"/>
    </source>
</evidence>
<comment type="subcellular location">
    <subcellularLocation>
        <location evidence="1">Nucleus</location>
        <location evidence="1">Nucleolus</location>
    </subcellularLocation>
</comment>
<dbReference type="GO" id="GO:0030692">
    <property type="term" value="C:Noc4p-Nop14p complex"/>
    <property type="evidence" value="ECO:0007669"/>
    <property type="project" value="TreeGrafter"/>
</dbReference>
<protein>
    <submittedName>
        <fullName evidence="8">Uncharacterized protein</fullName>
    </submittedName>
</protein>
<keyword evidence="5" id="KW-0539">Nucleus</keyword>
<evidence type="ECO:0000313" key="9">
    <source>
        <dbReference type="Proteomes" id="UP000283634"/>
    </source>
</evidence>
<feature type="region of interest" description="Disordered" evidence="7">
    <location>
        <begin position="57"/>
        <end position="83"/>
    </location>
</feature>
<feature type="region of interest" description="Disordered" evidence="7">
    <location>
        <begin position="1"/>
        <end position="37"/>
    </location>
</feature>
<feature type="compositionally biased region" description="Basic and acidic residues" evidence="7">
    <location>
        <begin position="153"/>
        <end position="205"/>
    </location>
</feature>
<accession>A0A422NB00</accession>
<comment type="similarity">
    <text evidence="2">Belongs to the NOP14 family.</text>
</comment>
<organism evidence="8 9">
    <name type="scientific">Trypanosoma rangeli</name>
    <dbReference type="NCBI Taxonomy" id="5698"/>
    <lineage>
        <taxon>Eukaryota</taxon>
        <taxon>Discoba</taxon>
        <taxon>Euglenozoa</taxon>
        <taxon>Kinetoplastea</taxon>
        <taxon>Metakinetoplastina</taxon>
        <taxon>Trypanosomatida</taxon>
        <taxon>Trypanosomatidae</taxon>
        <taxon>Trypanosoma</taxon>
        <taxon>Herpetosoma</taxon>
    </lineage>
</organism>
<feature type="compositionally biased region" description="Acidic residues" evidence="7">
    <location>
        <begin position="439"/>
        <end position="460"/>
    </location>
</feature>
<gene>
    <name evidence="8" type="ORF">TraAM80_06315</name>
</gene>
<comment type="caution">
    <text evidence="8">The sequence shown here is derived from an EMBL/GenBank/DDBJ whole genome shotgun (WGS) entry which is preliminary data.</text>
</comment>
<evidence type="ECO:0000256" key="6">
    <source>
        <dbReference type="ARBA" id="ARBA00024695"/>
    </source>
</evidence>
<evidence type="ECO:0000256" key="5">
    <source>
        <dbReference type="ARBA" id="ARBA00023242"/>
    </source>
</evidence>
<dbReference type="Proteomes" id="UP000283634">
    <property type="component" value="Unassembled WGS sequence"/>
</dbReference>
<evidence type="ECO:0000256" key="4">
    <source>
        <dbReference type="ARBA" id="ARBA00022552"/>
    </source>
</evidence>
<feature type="compositionally biased region" description="Polar residues" evidence="7">
    <location>
        <begin position="71"/>
        <end position="80"/>
    </location>
</feature>
<dbReference type="InterPro" id="IPR007276">
    <property type="entry name" value="Nop14"/>
</dbReference>
<dbReference type="PANTHER" id="PTHR23183:SF0">
    <property type="entry name" value="NUCLEOLAR PROTEIN 14"/>
    <property type="match status" value="1"/>
</dbReference>
<keyword evidence="3" id="KW-0690">Ribosome biogenesis</keyword>
<feature type="region of interest" description="Disordered" evidence="7">
    <location>
        <begin position="152"/>
        <end position="205"/>
    </location>
</feature>
<dbReference type="VEuPathDB" id="TriTrypDB:TRSC58_02866"/>
<dbReference type="PANTHER" id="PTHR23183">
    <property type="entry name" value="NOP14"/>
    <property type="match status" value="1"/>
</dbReference>
<name>A0A422NB00_TRYRA</name>
<dbReference type="GO" id="GO:0030490">
    <property type="term" value="P:maturation of SSU-rRNA"/>
    <property type="evidence" value="ECO:0007669"/>
    <property type="project" value="TreeGrafter"/>
</dbReference>
<comment type="function">
    <text evidence="6">Involved in nucleolar processing of pre-18S ribosomal RNA. Has a role in the nuclear export of 40S pre-ribosomal subunit to the cytoplasm.</text>
</comment>
<dbReference type="GeneID" id="40330248"/>
<evidence type="ECO:0000256" key="7">
    <source>
        <dbReference type="SAM" id="MobiDB-lite"/>
    </source>
</evidence>